<dbReference type="OrthoDB" id="1706066at2759"/>
<dbReference type="PANTHER" id="PTHR24095:SF14">
    <property type="entry name" value="ACETYL-COENZYME A SYNTHETASE 1"/>
    <property type="match status" value="1"/>
</dbReference>
<organism evidence="1 2">
    <name type="scientific">Diversispora epigaea</name>
    <dbReference type="NCBI Taxonomy" id="1348612"/>
    <lineage>
        <taxon>Eukaryota</taxon>
        <taxon>Fungi</taxon>
        <taxon>Fungi incertae sedis</taxon>
        <taxon>Mucoromycota</taxon>
        <taxon>Glomeromycotina</taxon>
        <taxon>Glomeromycetes</taxon>
        <taxon>Diversisporales</taxon>
        <taxon>Diversisporaceae</taxon>
        <taxon>Diversispora</taxon>
    </lineage>
</organism>
<gene>
    <name evidence="1" type="ORF">Glove_217g64</name>
</gene>
<dbReference type="Gene3D" id="3.40.50.12780">
    <property type="entry name" value="N-terminal domain of ligase-like"/>
    <property type="match status" value="3"/>
</dbReference>
<dbReference type="GO" id="GO:0005829">
    <property type="term" value="C:cytosol"/>
    <property type="evidence" value="ECO:0007669"/>
    <property type="project" value="TreeGrafter"/>
</dbReference>
<dbReference type="STRING" id="1348612.A0A397IGT6"/>
<name>A0A397IGT6_9GLOM</name>
<dbReference type="InterPro" id="IPR045851">
    <property type="entry name" value="AMP-bd_C_sf"/>
</dbReference>
<comment type="caution">
    <text evidence="1">The sequence shown here is derived from an EMBL/GenBank/DDBJ whole genome shotgun (WGS) entry which is preliminary data.</text>
</comment>
<dbReference type="AlphaFoldDB" id="A0A397IGT6"/>
<dbReference type="GO" id="GO:0003987">
    <property type="term" value="F:acetate-CoA ligase activity"/>
    <property type="evidence" value="ECO:0007669"/>
    <property type="project" value="TreeGrafter"/>
</dbReference>
<dbReference type="GO" id="GO:0006085">
    <property type="term" value="P:acetyl-CoA biosynthetic process"/>
    <property type="evidence" value="ECO:0007669"/>
    <property type="project" value="TreeGrafter"/>
</dbReference>
<dbReference type="Proteomes" id="UP000266861">
    <property type="component" value="Unassembled WGS sequence"/>
</dbReference>
<evidence type="ECO:0000313" key="1">
    <source>
        <dbReference type="EMBL" id="RHZ75151.1"/>
    </source>
</evidence>
<dbReference type="EMBL" id="PQFF01000202">
    <property type="protein sequence ID" value="RHZ75151.1"/>
    <property type="molecule type" value="Genomic_DNA"/>
</dbReference>
<sequence>MESIDNPDKFWARHGNIAWFQGELKAAYNSDEPDQGRKVTCGELLRDVCHLANVLKSYGVKKGDTHGYLYANGTRSGIKRAIIIHGPLANGATTVLFESTPLYPSPSRYWEPVKNTLLLNFIPHLPPFDYYAKNISIIVASLPGDLPTKLGSVVYPFFGIDPVTGEEINDTEAEDGVGRDKDGYYWIRGRVDDVINVSGHCLSTAEIESALLIHSSVAEAAWLEFMMM</sequence>
<dbReference type="SUPFAM" id="SSF56801">
    <property type="entry name" value="Acetyl-CoA synthetase-like"/>
    <property type="match status" value="1"/>
</dbReference>
<evidence type="ECO:0000313" key="2">
    <source>
        <dbReference type="Proteomes" id="UP000266861"/>
    </source>
</evidence>
<evidence type="ECO:0008006" key="3">
    <source>
        <dbReference type="Google" id="ProtNLM"/>
    </source>
</evidence>
<keyword evidence="2" id="KW-1185">Reference proteome</keyword>
<reference evidence="1 2" key="1">
    <citation type="submission" date="2018-08" db="EMBL/GenBank/DDBJ databases">
        <title>Genome and evolution of the arbuscular mycorrhizal fungus Diversispora epigaea (formerly Glomus versiforme) and its bacterial endosymbionts.</title>
        <authorList>
            <person name="Sun X."/>
            <person name="Fei Z."/>
            <person name="Harrison M."/>
        </authorList>
    </citation>
    <scope>NUCLEOTIDE SEQUENCE [LARGE SCALE GENOMIC DNA]</scope>
    <source>
        <strain evidence="1 2">IT104</strain>
    </source>
</reference>
<dbReference type="Gene3D" id="3.30.300.30">
    <property type="match status" value="1"/>
</dbReference>
<proteinExistence type="predicted"/>
<dbReference type="InterPro" id="IPR042099">
    <property type="entry name" value="ANL_N_sf"/>
</dbReference>
<accession>A0A397IGT6</accession>
<dbReference type="PANTHER" id="PTHR24095">
    <property type="entry name" value="ACETYL-COENZYME A SYNTHETASE"/>
    <property type="match status" value="1"/>
</dbReference>
<protein>
    <recommendedName>
        <fullName evidence="3">AMP-dependent synthetase/ligase domain-containing protein</fullName>
    </recommendedName>
</protein>